<dbReference type="EMBL" id="MLJW01004534">
    <property type="protein sequence ID" value="OIQ69788.1"/>
    <property type="molecule type" value="Genomic_DNA"/>
</dbReference>
<protein>
    <recommendedName>
        <fullName evidence="2">NAD-specific glutamate dehydrogenase</fullName>
    </recommendedName>
</protein>
<gene>
    <name evidence="1" type="ORF">GALL_486080</name>
</gene>
<evidence type="ECO:0000313" key="1">
    <source>
        <dbReference type="EMBL" id="OIQ69788.1"/>
    </source>
</evidence>
<reference evidence="1" key="1">
    <citation type="submission" date="2016-10" db="EMBL/GenBank/DDBJ databases">
        <title>Sequence of Gallionella enrichment culture.</title>
        <authorList>
            <person name="Poehlein A."/>
            <person name="Muehling M."/>
            <person name="Daniel R."/>
        </authorList>
    </citation>
    <scope>NUCLEOTIDE SEQUENCE</scope>
</reference>
<proteinExistence type="predicted"/>
<name>A0A1J5PQD8_9ZZZZ</name>
<sequence>MGVGAFFLGHRVDQGDLTFQHLVVKSRSLGLFRHAAHAGQHAHHGLHTAHLEHLVKLALEVVHVEQTLLEPLHRALGLLQFDGFLRALDEGDDIAHAKDAARDAFRLERLKRVHLFAKADEADRLAGDGAHRQGGATASVAVHPGQGDAGDADLAVKLGGDVDGVLPGEAIDHQHHLTRGGDVADGFDLVHQRLVDVQAAGGVEDVDVIAAEVGLGFGAFGDLNGGFAFDDRQGIDADLRAEDLQLLHRRRAVGVERGHQHPLAVFLFQTLGELGGGGGLARALQADHQDRRGRVVDLHRVGLTLAAQGVDQRVMDDFHDLLAGGDGFGDSLAGRLGLHGGDEIARDREGDVSL</sequence>
<accession>A0A1J5PQD8</accession>
<dbReference type="AlphaFoldDB" id="A0A1J5PQD8"/>
<comment type="caution">
    <text evidence="1">The sequence shown here is derived from an EMBL/GenBank/DDBJ whole genome shotgun (WGS) entry which is preliminary data.</text>
</comment>
<organism evidence="1">
    <name type="scientific">mine drainage metagenome</name>
    <dbReference type="NCBI Taxonomy" id="410659"/>
    <lineage>
        <taxon>unclassified sequences</taxon>
        <taxon>metagenomes</taxon>
        <taxon>ecological metagenomes</taxon>
    </lineage>
</organism>
<evidence type="ECO:0008006" key="2">
    <source>
        <dbReference type="Google" id="ProtNLM"/>
    </source>
</evidence>